<keyword evidence="1" id="KW-1133">Transmembrane helix</keyword>
<evidence type="ECO:0000313" key="4">
    <source>
        <dbReference type="Proteomes" id="UP001064087"/>
    </source>
</evidence>
<name>A0ABY6D8S2_9RHOB</name>
<accession>A0ABY6D8S2</accession>
<dbReference type="EMBL" id="CP106738">
    <property type="protein sequence ID" value="UXX82299.1"/>
    <property type="molecule type" value="Genomic_DNA"/>
</dbReference>
<keyword evidence="2" id="KW-0732">Signal</keyword>
<keyword evidence="4" id="KW-1185">Reference proteome</keyword>
<evidence type="ECO:0000256" key="1">
    <source>
        <dbReference type="SAM" id="Phobius"/>
    </source>
</evidence>
<feature type="transmembrane region" description="Helical" evidence="1">
    <location>
        <begin position="39"/>
        <end position="60"/>
    </location>
</feature>
<proteinExistence type="predicted"/>
<organism evidence="3 4">
    <name type="scientific">Roseovarius pelagicus</name>
    <dbReference type="NCBI Taxonomy" id="2980108"/>
    <lineage>
        <taxon>Bacteria</taxon>
        <taxon>Pseudomonadati</taxon>
        <taxon>Pseudomonadota</taxon>
        <taxon>Alphaproteobacteria</taxon>
        <taxon>Rhodobacterales</taxon>
        <taxon>Roseobacteraceae</taxon>
        <taxon>Roseovarius</taxon>
    </lineage>
</organism>
<dbReference type="RefSeq" id="WP_263047273.1">
    <property type="nucleotide sequence ID" value="NZ_CP106738.1"/>
</dbReference>
<protein>
    <recommendedName>
        <fullName evidence="5">Ferrochelatase</fullName>
    </recommendedName>
</protein>
<evidence type="ECO:0000313" key="3">
    <source>
        <dbReference type="EMBL" id="UXX82299.1"/>
    </source>
</evidence>
<feature type="chain" id="PRO_5045897258" description="Ferrochelatase" evidence="2">
    <location>
        <begin position="24"/>
        <end position="66"/>
    </location>
</feature>
<evidence type="ECO:0008006" key="5">
    <source>
        <dbReference type="Google" id="ProtNLM"/>
    </source>
</evidence>
<feature type="signal peptide" evidence="2">
    <location>
        <begin position="1"/>
        <end position="23"/>
    </location>
</feature>
<keyword evidence="1" id="KW-0472">Membrane</keyword>
<evidence type="ECO:0000256" key="2">
    <source>
        <dbReference type="SAM" id="SignalP"/>
    </source>
</evidence>
<dbReference type="Proteomes" id="UP001064087">
    <property type="component" value="Chromosome"/>
</dbReference>
<keyword evidence="1" id="KW-0812">Transmembrane</keyword>
<gene>
    <name evidence="3" type="ORF">N7U68_14485</name>
</gene>
<reference evidence="3" key="1">
    <citation type="submission" date="2022-10" db="EMBL/GenBank/DDBJ databases">
        <title>Roseovarius pelagicus sp. nov., isolated from Arctic seawater.</title>
        <authorList>
            <person name="Hong Y.W."/>
            <person name="Hwang C.Y."/>
        </authorList>
    </citation>
    <scope>NUCLEOTIDE SEQUENCE</scope>
    <source>
        <strain evidence="3">HL-MP18</strain>
    </source>
</reference>
<sequence>MKKFATLAAAAAIAVSAVAPVAAQDVNADPFVSTAGPAVGLTPGLVAAGIAITIIGIAALDSSDDT</sequence>